<proteinExistence type="predicted"/>
<organism evidence="1 2">
    <name type="scientific">Puccinia graminis f. sp. tritici</name>
    <dbReference type="NCBI Taxonomy" id="56615"/>
    <lineage>
        <taxon>Eukaryota</taxon>
        <taxon>Fungi</taxon>
        <taxon>Dikarya</taxon>
        <taxon>Basidiomycota</taxon>
        <taxon>Pucciniomycotina</taxon>
        <taxon>Pucciniomycetes</taxon>
        <taxon>Pucciniales</taxon>
        <taxon>Pucciniaceae</taxon>
        <taxon>Puccinia</taxon>
    </lineage>
</organism>
<gene>
    <name evidence="1" type="ORF">PGTUg99_023702</name>
</gene>
<protein>
    <submittedName>
        <fullName evidence="1">Uncharacterized protein</fullName>
    </submittedName>
</protein>
<name>A0A5B0MH82_PUCGR</name>
<accession>A0A5B0MH82</accession>
<dbReference type="EMBL" id="VDEP01000472">
    <property type="protein sequence ID" value="KAA1075543.1"/>
    <property type="molecule type" value="Genomic_DNA"/>
</dbReference>
<dbReference type="Proteomes" id="UP000325313">
    <property type="component" value="Unassembled WGS sequence"/>
</dbReference>
<sequence>MLRLNNPIIICWYKGSRRNDHWGLFLQVQYKFLSESGTPEPDLVMRRLMPIETWSYRRTTDPFNLIKDHQAPFNAIDTTGVVSNSRILKRESTVGGLGYSEICQRAGIFSEENPIDIPLEGLRSH</sequence>
<reference evidence="1 2" key="1">
    <citation type="submission" date="2019-05" db="EMBL/GenBank/DDBJ databases">
        <title>Emergence of the Ug99 lineage of the wheat stem rust pathogen through somatic hybridization.</title>
        <authorList>
            <person name="Li F."/>
            <person name="Upadhyaya N.M."/>
            <person name="Sperschneider J."/>
            <person name="Matny O."/>
            <person name="Nguyen-Phuc H."/>
            <person name="Mago R."/>
            <person name="Raley C."/>
            <person name="Miller M.E."/>
            <person name="Silverstein K.A.T."/>
            <person name="Henningsen E."/>
            <person name="Hirsch C.D."/>
            <person name="Visser B."/>
            <person name="Pretorius Z.A."/>
            <person name="Steffenson B.J."/>
            <person name="Schwessinger B."/>
            <person name="Dodds P.N."/>
            <person name="Figueroa M."/>
        </authorList>
    </citation>
    <scope>NUCLEOTIDE SEQUENCE [LARGE SCALE GENOMIC DNA]</scope>
    <source>
        <strain evidence="1 2">Ug99</strain>
    </source>
</reference>
<evidence type="ECO:0000313" key="2">
    <source>
        <dbReference type="Proteomes" id="UP000325313"/>
    </source>
</evidence>
<evidence type="ECO:0000313" key="1">
    <source>
        <dbReference type="EMBL" id="KAA1075543.1"/>
    </source>
</evidence>
<dbReference type="AlphaFoldDB" id="A0A5B0MH82"/>
<comment type="caution">
    <text evidence="1">The sequence shown here is derived from an EMBL/GenBank/DDBJ whole genome shotgun (WGS) entry which is preliminary data.</text>
</comment>